<dbReference type="AlphaFoldDB" id="A0A061JVM7"/>
<comment type="subcellular location">
    <subcellularLocation>
        <location evidence="1">Cell membrane</location>
        <topology evidence="1">Multi-pass membrane protein</topology>
    </subcellularLocation>
</comment>
<feature type="transmembrane region" description="Helical" evidence="8">
    <location>
        <begin position="93"/>
        <end position="110"/>
    </location>
</feature>
<evidence type="ECO:0000256" key="6">
    <source>
        <dbReference type="ARBA" id="ARBA00023136"/>
    </source>
</evidence>
<dbReference type="eggNOG" id="COG4413">
    <property type="taxonomic scope" value="Bacteria"/>
</dbReference>
<keyword evidence="3" id="KW-1003">Cell membrane</keyword>
<evidence type="ECO:0000256" key="2">
    <source>
        <dbReference type="ARBA" id="ARBA00005914"/>
    </source>
</evidence>
<protein>
    <submittedName>
        <fullName evidence="9">Transporter</fullName>
    </submittedName>
</protein>
<name>A0A061JVM7_STUST</name>
<evidence type="ECO:0000256" key="4">
    <source>
        <dbReference type="ARBA" id="ARBA00022692"/>
    </source>
</evidence>
<dbReference type="Gene3D" id="1.10.3430.10">
    <property type="entry name" value="Ammonium transporter AmtB like domains"/>
    <property type="match status" value="1"/>
</dbReference>
<comment type="caution">
    <text evidence="9">The sequence shown here is derived from an EMBL/GenBank/DDBJ whole genome shotgun (WGS) entry which is preliminary data.</text>
</comment>
<dbReference type="Proteomes" id="UP000026923">
    <property type="component" value="Unassembled WGS sequence"/>
</dbReference>
<feature type="region of interest" description="Disordered" evidence="7">
    <location>
        <begin position="288"/>
        <end position="310"/>
    </location>
</feature>
<evidence type="ECO:0000313" key="10">
    <source>
        <dbReference type="Proteomes" id="UP000026923"/>
    </source>
</evidence>
<dbReference type="InterPro" id="IPR029020">
    <property type="entry name" value="Ammonium/urea_transptr"/>
</dbReference>
<comment type="similarity">
    <text evidence="2">Belongs to the urea transporter family.</text>
</comment>
<accession>A0A061JVM7</accession>
<evidence type="ECO:0000313" key="9">
    <source>
        <dbReference type="EMBL" id="EWC42923.1"/>
    </source>
</evidence>
<dbReference type="HOGENOM" id="CLU_047509_0_1_6"/>
<feature type="transmembrane region" description="Helical" evidence="8">
    <location>
        <begin position="142"/>
        <end position="161"/>
    </location>
</feature>
<evidence type="ECO:0000256" key="3">
    <source>
        <dbReference type="ARBA" id="ARBA00022475"/>
    </source>
</evidence>
<keyword evidence="4 8" id="KW-0812">Transmembrane</keyword>
<dbReference type="GO" id="GO:0015204">
    <property type="term" value="F:urea transmembrane transporter activity"/>
    <property type="evidence" value="ECO:0007669"/>
    <property type="project" value="InterPro"/>
</dbReference>
<feature type="transmembrane region" description="Helical" evidence="8">
    <location>
        <begin position="117"/>
        <end position="136"/>
    </location>
</feature>
<dbReference type="EMBL" id="AMCZ02000002">
    <property type="protein sequence ID" value="EWC42923.1"/>
    <property type="molecule type" value="Genomic_DNA"/>
</dbReference>
<dbReference type="PANTHER" id="PTHR10464">
    <property type="entry name" value="UREA TRANSPORTER"/>
    <property type="match status" value="1"/>
</dbReference>
<gene>
    <name evidence="9" type="ORF">B597_003070</name>
</gene>
<feature type="transmembrane region" description="Helical" evidence="8">
    <location>
        <begin position="33"/>
        <end position="58"/>
    </location>
</feature>
<evidence type="ECO:0000256" key="5">
    <source>
        <dbReference type="ARBA" id="ARBA00022989"/>
    </source>
</evidence>
<evidence type="ECO:0000256" key="8">
    <source>
        <dbReference type="SAM" id="Phobius"/>
    </source>
</evidence>
<dbReference type="RefSeq" id="WP_024161716.1">
    <property type="nucleotide sequence ID" value="NZ_KK020675.1"/>
</dbReference>
<dbReference type="OrthoDB" id="7029558at2"/>
<sequence length="310" mass="32467">MRDRSAVRALFYAFSQIVLQRHAGCGALVMLALAIGAPALLAGALFGVLAAHIGAAWLHYRTADRDDGLYGYNAALLGALLVGRLGLSTTSLALVALAALASCLLQSRLLERLHRNAGLPGFTLPFVLIGLIVMLANPSGPAPAAAVLSPTAMTLLEAWLLGIGQVLFIDEPLAASCMLLGVALACWRAAAWLLAGSALGLVAAGLLGAAWMDGLAGFNPALAALALAQWRGGWRLPLLGMTAAVLFWLVGASLGLPMLTLPFLLATWLGLLARAPRPWHGWNFSRRSPAGSAPADTDVALRRRRRPREP</sequence>
<evidence type="ECO:0000256" key="1">
    <source>
        <dbReference type="ARBA" id="ARBA00004651"/>
    </source>
</evidence>
<dbReference type="InterPro" id="IPR004937">
    <property type="entry name" value="Urea_transporter"/>
</dbReference>
<organism evidence="9 10">
    <name type="scientific">Stutzerimonas stutzeri KOS6</name>
    <dbReference type="NCBI Taxonomy" id="1218352"/>
    <lineage>
        <taxon>Bacteria</taxon>
        <taxon>Pseudomonadati</taxon>
        <taxon>Pseudomonadota</taxon>
        <taxon>Gammaproteobacteria</taxon>
        <taxon>Pseudomonadales</taxon>
        <taxon>Pseudomonadaceae</taxon>
        <taxon>Stutzerimonas</taxon>
    </lineage>
</organism>
<dbReference type="PANTHER" id="PTHR10464:SF4">
    <property type="entry name" value="UREA TRANSPORTER"/>
    <property type="match status" value="1"/>
</dbReference>
<keyword evidence="5 8" id="KW-1133">Transmembrane helix</keyword>
<dbReference type="GO" id="GO:0005886">
    <property type="term" value="C:plasma membrane"/>
    <property type="evidence" value="ECO:0007669"/>
    <property type="project" value="UniProtKB-SubCell"/>
</dbReference>
<dbReference type="Pfam" id="PF03253">
    <property type="entry name" value="UT"/>
    <property type="match status" value="1"/>
</dbReference>
<evidence type="ECO:0000256" key="7">
    <source>
        <dbReference type="SAM" id="MobiDB-lite"/>
    </source>
</evidence>
<reference evidence="9 10" key="1">
    <citation type="journal article" date="2013" name="Genome Announc.">
        <title>Draft Genome of the Nitrogen-Fixing Bacterium Pseudomonas stutzeri Strain KOS6 Isolated from Industrial Hydrocarbon Sludge.</title>
        <authorList>
            <person name="Grigoryeva T.V."/>
            <person name="Laikov A.V."/>
            <person name="Naumova R.P."/>
            <person name="Manolov A.I."/>
            <person name="Larin A.K."/>
            <person name="Karpova I.Y."/>
            <person name="Semashko T.A."/>
            <person name="Alexeev D.G."/>
            <person name="Kostryukova E.S."/>
            <person name="Muller R."/>
            <person name="Govorun V.M."/>
        </authorList>
    </citation>
    <scope>NUCLEOTIDE SEQUENCE [LARGE SCALE GENOMIC DNA]</scope>
    <source>
        <strain evidence="9 10">KOS6</strain>
    </source>
</reference>
<keyword evidence="6 8" id="KW-0472">Membrane</keyword>
<proteinExistence type="inferred from homology"/>